<keyword evidence="3" id="KW-0418">Kinase</keyword>
<gene>
    <name evidence="3" type="ORF">AB2L28_02580</name>
</gene>
<reference evidence="3 4" key="1">
    <citation type="submission" date="2024-07" db="EMBL/GenBank/DDBJ databases">
        <authorList>
            <person name="Thanompreechachai J."/>
            <person name="Duangmal K."/>
        </authorList>
    </citation>
    <scope>NUCLEOTIDE SEQUENCE [LARGE SCALE GENOMIC DNA]</scope>
    <source>
        <strain evidence="3 4">TBRC 1896</strain>
    </source>
</reference>
<evidence type="ECO:0000256" key="1">
    <source>
        <dbReference type="SAM" id="MobiDB-lite"/>
    </source>
</evidence>
<dbReference type="GO" id="GO:0016301">
    <property type="term" value="F:kinase activity"/>
    <property type="evidence" value="ECO:0007669"/>
    <property type="project" value="UniProtKB-KW"/>
</dbReference>
<dbReference type="CDD" id="cd24007">
    <property type="entry name" value="ASKHA_NBD_eukNAGK-like"/>
    <property type="match status" value="1"/>
</dbReference>
<feature type="domain" description="ATPase BadF/BadG/BcrA/BcrD type" evidence="2">
    <location>
        <begin position="5"/>
        <end position="302"/>
    </location>
</feature>
<evidence type="ECO:0000259" key="2">
    <source>
        <dbReference type="Pfam" id="PF01869"/>
    </source>
</evidence>
<dbReference type="InterPro" id="IPR052519">
    <property type="entry name" value="Euk-type_GlcNAc_Kinase"/>
</dbReference>
<name>A0ABV4HXI4_9ACTN</name>
<dbReference type="Gene3D" id="3.30.420.40">
    <property type="match status" value="2"/>
</dbReference>
<proteinExistence type="predicted"/>
<accession>A0ABV4HXI4</accession>
<evidence type="ECO:0000313" key="4">
    <source>
        <dbReference type="Proteomes" id="UP001566476"/>
    </source>
</evidence>
<feature type="region of interest" description="Disordered" evidence="1">
    <location>
        <begin position="295"/>
        <end position="320"/>
    </location>
</feature>
<keyword evidence="4" id="KW-1185">Reference proteome</keyword>
<dbReference type="PANTHER" id="PTHR43190">
    <property type="entry name" value="N-ACETYL-D-GLUCOSAMINE KINASE"/>
    <property type="match status" value="1"/>
</dbReference>
<dbReference type="Pfam" id="PF01869">
    <property type="entry name" value="BcrAD_BadFG"/>
    <property type="match status" value="1"/>
</dbReference>
<keyword evidence="3" id="KW-0808">Transferase</keyword>
<dbReference type="InterPro" id="IPR002731">
    <property type="entry name" value="ATPase_BadF"/>
</dbReference>
<sequence length="320" mass="33265">MRYHLGMDGGGTKTAFVLLDPDGGVVARSTQPSCYYFGSAGGLAGVERVVADGVREVTAQIAPQDVEFAFFAFPGYGEVSGDVAALDELPARVLGHRRYLCGNDMVSGWAGALGGRDGVNVVAGTGSIAYGEHEGRTRRTGGWGELFGDEGSAHWVAVEGLRAFSRMADGRAPRTPLHDAVLAAAGVRHAHDVIGVVLDDWGSRRADVARLAPLVTEAAAAGDDTARRIVGAAAAELAGLVESTALALGHRPGEEVLVSGTGGLFQAPVVRTAFLEALHRSRFALEPVEPRYDPGVGSALYARRRSPRRAPAGTPSGTPS</sequence>
<dbReference type="PANTHER" id="PTHR43190:SF3">
    <property type="entry name" value="N-ACETYL-D-GLUCOSAMINE KINASE"/>
    <property type="match status" value="1"/>
</dbReference>
<protein>
    <submittedName>
        <fullName evidence="3">N-acetylglucosamine kinase</fullName>
    </submittedName>
</protein>
<organism evidence="3 4">
    <name type="scientific">Kineococcus mangrovi</name>
    <dbReference type="NCBI Taxonomy" id="1660183"/>
    <lineage>
        <taxon>Bacteria</taxon>
        <taxon>Bacillati</taxon>
        <taxon>Actinomycetota</taxon>
        <taxon>Actinomycetes</taxon>
        <taxon>Kineosporiales</taxon>
        <taxon>Kineosporiaceae</taxon>
        <taxon>Kineococcus</taxon>
    </lineage>
</organism>
<comment type="caution">
    <text evidence="3">The sequence shown here is derived from an EMBL/GenBank/DDBJ whole genome shotgun (WGS) entry which is preliminary data.</text>
</comment>
<dbReference type="RefSeq" id="WP_370717151.1">
    <property type="nucleotide sequence ID" value="NZ_JBGGTQ010000001.1"/>
</dbReference>
<dbReference type="InterPro" id="IPR043129">
    <property type="entry name" value="ATPase_NBD"/>
</dbReference>
<dbReference type="SUPFAM" id="SSF53067">
    <property type="entry name" value="Actin-like ATPase domain"/>
    <property type="match status" value="2"/>
</dbReference>
<dbReference type="Proteomes" id="UP001566476">
    <property type="component" value="Unassembled WGS sequence"/>
</dbReference>
<evidence type="ECO:0000313" key="3">
    <source>
        <dbReference type="EMBL" id="MEZ0491122.1"/>
    </source>
</evidence>
<dbReference type="EMBL" id="JBGGTQ010000001">
    <property type="protein sequence ID" value="MEZ0491122.1"/>
    <property type="molecule type" value="Genomic_DNA"/>
</dbReference>